<name>A0A455SR22_9CHLR</name>
<dbReference type="Gene3D" id="3.40.1280.10">
    <property type="match status" value="1"/>
</dbReference>
<dbReference type="InterPro" id="IPR029026">
    <property type="entry name" value="tRNA_m1G_MTases_N"/>
</dbReference>
<dbReference type="Gene3D" id="3.30.1330.30">
    <property type="match status" value="1"/>
</dbReference>
<dbReference type="InterPro" id="IPR029064">
    <property type="entry name" value="Ribosomal_eL30-like_sf"/>
</dbReference>
<proteinExistence type="inferred from homology"/>
<sequence>MTFLSSPSNPRITRLQSLHTTRGRKKTGLFLMEGPHLLAALLDAQLLPQEVYYHPALLERTPEGRDLLQRILRLLPQQRLFEVSERVIEAIGETQTSQGVVCVLAMADFAPEPVRERRAGGKRPALLILDNLADPGNMGTILRTALAADVETVLLTPECVDYFNPKVVRAAAGAHLLLPVQHNMSWDAITEAVQQHCGGRVLLAEAGSAQMYYDLDLAQPFALVIGNEAHGPSAEARQRATESISIPLASGVESLNAAMATGIILYEAVRQRRQGRAFPI</sequence>
<keyword evidence="2 5" id="KW-0489">Methyltransferase</keyword>
<dbReference type="GO" id="GO:0008173">
    <property type="term" value="F:RNA methyltransferase activity"/>
    <property type="evidence" value="ECO:0007669"/>
    <property type="project" value="InterPro"/>
</dbReference>
<dbReference type="InterPro" id="IPR029028">
    <property type="entry name" value="Alpha/beta_knot_MTases"/>
</dbReference>
<dbReference type="InterPro" id="IPR051259">
    <property type="entry name" value="rRNA_Methyltransferase"/>
</dbReference>
<evidence type="ECO:0000256" key="2">
    <source>
        <dbReference type="ARBA" id="ARBA00022603"/>
    </source>
</evidence>
<evidence type="ECO:0000259" key="4">
    <source>
        <dbReference type="SMART" id="SM00967"/>
    </source>
</evidence>
<dbReference type="EMBL" id="AP019376">
    <property type="protein sequence ID" value="BBH89571.1"/>
    <property type="molecule type" value="Genomic_DNA"/>
</dbReference>
<dbReference type="GO" id="GO:0005737">
    <property type="term" value="C:cytoplasm"/>
    <property type="evidence" value="ECO:0007669"/>
    <property type="project" value="UniProtKB-ARBA"/>
</dbReference>
<evidence type="ECO:0000256" key="1">
    <source>
        <dbReference type="ARBA" id="ARBA00007228"/>
    </source>
</evidence>
<dbReference type="InterPro" id="IPR013123">
    <property type="entry name" value="SpoU_subst-bd"/>
</dbReference>
<dbReference type="PANTHER" id="PTHR43191:SF2">
    <property type="entry name" value="RRNA METHYLTRANSFERASE 3, MITOCHONDRIAL"/>
    <property type="match status" value="1"/>
</dbReference>
<feature type="domain" description="RNA 2-O ribose methyltransferase substrate binding" evidence="4">
    <location>
        <begin position="31"/>
        <end position="110"/>
    </location>
</feature>
<dbReference type="PANTHER" id="PTHR43191">
    <property type="entry name" value="RRNA METHYLTRANSFERASE 3"/>
    <property type="match status" value="1"/>
</dbReference>
<dbReference type="Pfam" id="PF22435">
    <property type="entry name" value="MRM3-like_sub_bind"/>
    <property type="match status" value="1"/>
</dbReference>
<dbReference type="SUPFAM" id="SSF55315">
    <property type="entry name" value="L30e-like"/>
    <property type="match status" value="1"/>
</dbReference>
<organism evidence="5">
    <name type="scientific">Thermosporothrix sp. COM3</name>
    <dbReference type="NCBI Taxonomy" id="2490863"/>
    <lineage>
        <taxon>Bacteria</taxon>
        <taxon>Bacillati</taxon>
        <taxon>Chloroflexota</taxon>
        <taxon>Ktedonobacteria</taxon>
        <taxon>Ktedonobacterales</taxon>
        <taxon>Thermosporotrichaceae</taxon>
        <taxon>Thermosporothrix</taxon>
    </lineage>
</organism>
<evidence type="ECO:0000256" key="3">
    <source>
        <dbReference type="ARBA" id="ARBA00022679"/>
    </source>
</evidence>
<dbReference type="AlphaFoldDB" id="A0A455SR22"/>
<dbReference type="SUPFAM" id="SSF75217">
    <property type="entry name" value="alpha/beta knot"/>
    <property type="match status" value="1"/>
</dbReference>
<protein>
    <submittedName>
        <fullName evidence="5">rRNA methyltransferase</fullName>
    </submittedName>
</protein>
<dbReference type="GO" id="GO:0006396">
    <property type="term" value="P:RNA processing"/>
    <property type="evidence" value="ECO:0007669"/>
    <property type="project" value="InterPro"/>
</dbReference>
<keyword evidence="3 5" id="KW-0808">Transferase</keyword>
<dbReference type="CDD" id="cd18095">
    <property type="entry name" value="SpoU-like_rRNA-MTase"/>
    <property type="match status" value="1"/>
</dbReference>
<accession>A0A455SR22</accession>
<dbReference type="InterPro" id="IPR001537">
    <property type="entry name" value="SpoU_MeTrfase"/>
</dbReference>
<dbReference type="Pfam" id="PF00588">
    <property type="entry name" value="SpoU_methylase"/>
    <property type="match status" value="1"/>
</dbReference>
<dbReference type="GO" id="GO:0003723">
    <property type="term" value="F:RNA binding"/>
    <property type="evidence" value="ECO:0007669"/>
    <property type="project" value="InterPro"/>
</dbReference>
<dbReference type="InterPro" id="IPR053888">
    <property type="entry name" value="MRM3-like_sub_bind"/>
</dbReference>
<dbReference type="SMART" id="SM00967">
    <property type="entry name" value="SpoU_sub_bind"/>
    <property type="match status" value="1"/>
</dbReference>
<dbReference type="GO" id="GO:0032259">
    <property type="term" value="P:methylation"/>
    <property type="evidence" value="ECO:0007669"/>
    <property type="project" value="UniProtKB-KW"/>
</dbReference>
<gene>
    <name evidence="5" type="ORF">KTC_43220</name>
</gene>
<evidence type="ECO:0000313" key="5">
    <source>
        <dbReference type="EMBL" id="BBH89571.1"/>
    </source>
</evidence>
<reference evidence="5" key="1">
    <citation type="submission" date="2018-12" db="EMBL/GenBank/DDBJ databases">
        <title>Novel natural products biosynthetic potential of the class Ktedonobacteria.</title>
        <authorList>
            <person name="Zheng Y."/>
            <person name="Saitou A."/>
            <person name="Wang C.M."/>
            <person name="Toyoda A."/>
            <person name="Minakuchi Y."/>
            <person name="Sekiguchi Y."/>
            <person name="Ueda K."/>
            <person name="Takano H."/>
            <person name="Sakai Y."/>
            <person name="Yokota A."/>
            <person name="Yabe S."/>
        </authorList>
    </citation>
    <scope>NUCLEOTIDE SEQUENCE</scope>
    <source>
        <strain evidence="5">COM3</strain>
    </source>
</reference>
<comment type="similarity">
    <text evidence="1">Belongs to the class IV-like SAM-binding methyltransferase superfamily. RNA methyltransferase TrmH family.</text>
</comment>